<dbReference type="GO" id="GO:0007155">
    <property type="term" value="P:cell adhesion"/>
    <property type="evidence" value="ECO:0007669"/>
    <property type="project" value="InterPro"/>
</dbReference>
<dbReference type="GO" id="GO:0009279">
    <property type="term" value="C:cell outer membrane"/>
    <property type="evidence" value="ECO:0007669"/>
    <property type="project" value="UniProtKB-SubCell"/>
</dbReference>
<evidence type="ECO:0000313" key="9">
    <source>
        <dbReference type="EMBL" id="AXB55657.1"/>
    </source>
</evidence>
<dbReference type="SUPFAM" id="SSF103647">
    <property type="entry name" value="TSP type-3 repeat"/>
    <property type="match status" value="2"/>
</dbReference>
<name>A0A344LP15_9FLAO</name>
<evidence type="ECO:0000256" key="7">
    <source>
        <dbReference type="SAM" id="SignalP"/>
    </source>
</evidence>
<dbReference type="GO" id="GO:0005509">
    <property type="term" value="F:calcium ion binding"/>
    <property type="evidence" value="ECO:0007669"/>
    <property type="project" value="InterPro"/>
</dbReference>
<dbReference type="EMBL" id="CP030261">
    <property type="protein sequence ID" value="AXB55657.1"/>
    <property type="molecule type" value="Genomic_DNA"/>
</dbReference>
<dbReference type="PRINTS" id="PR01021">
    <property type="entry name" value="OMPADOMAIN"/>
</dbReference>
<feature type="chain" id="PRO_5016782799" evidence="7">
    <location>
        <begin position="22"/>
        <end position="493"/>
    </location>
</feature>
<dbReference type="InterPro" id="IPR028974">
    <property type="entry name" value="TSP_type-3_rpt"/>
</dbReference>
<dbReference type="Proteomes" id="UP000251561">
    <property type="component" value="Chromosome"/>
</dbReference>
<dbReference type="InterPro" id="IPR003367">
    <property type="entry name" value="Thrombospondin_3-like_rpt"/>
</dbReference>
<keyword evidence="2 7" id="KW-0732">Signal</keyword>
<evidence type="ECO:0000313" key="10">
    <source>
        <dbReference type="Proteomes" id="UP000251561"/>
    </source>
</evidence>
<keyword evidence="3 5" id="KW-0472">Membrane</keyword>
<evidence type="ECO:0000256" key="2">
    <source>
        <dbReference type="ARBA" id="ARBA00022729"/>
    </source>
</evidence>
<feature type="domain" description="OmpA-like" evidence="8">
    <location>
        <begin position="368"/>
        <end position="488"/>
    </location>
</feature>
<dbReference type="PROSITE" id="PS01068">
    <property type="entry name" value="OMPA_1"/>
    <property type="match status" value="1"/>
</dbReference>
<evidence type="ECO:0000256" key="6">
    <source>
        <dbReference type="SAM" id="MobiDB-lite"/>
    </source>
</evidence>
<dbReference type="Gene3D" id="4.10.1080.10">
    <property type="entry name" value="TSP type-3 repeat"/>
    <property type="match status" value="1"/>
</dbReference>
<dbReference type="CDD" id="cd07185">
    <property type="entry name" value="OmpA_C-like"/>
    <property type="match status" value="1"/>
</dbReference>
<dbReference type="InterPro" id="IPR006665">
    <property type="entry name" value="OmpA-like"/>
</dbReference>
<keyword evidence="4" id="KW-0998">Cell outer membrane</keyword>
<dbReference type="Gene3D" id="3.30.1330.60">
    <property type="entry name" value="OmpA-like domain"/>
    <property type="match status" value="1"/>
</dbReference>
<feature type="region of interest" description="Disordered" evidence="6">
    <location>
        <begin position="455"/>
        <end position="493"/>
    </location>
</feature>
<dbReference type="KEGG" id="ffl:HYN86_03185"/>
<feature type="compositionally biased region" description="Polar residues" evidence="6">
    <location>
        <begin position="460"/>
        <end position="470"/>
    </location>
</feature>
<dbReference type="InterPro" id="IPR006664">
    <property type="entry name" value="OMP_bac"/>
</dbReference>
<reference evidence="9 10" key="1">
    <citation type="submission" date="2018-06" db="EMBL/GenBank/DDBJ databases">
        <title>Genome sequencing of Flavobacterium.</title>
        <authorList>
            <person name="Baek M.-G."/>
            <person name="Yi H."/>
        </authorList>
    </citation>
    <scope>NUCLEOTIDE SEQUENCE [LARGE SCALE GENOMIC DNA]</scope>
    <source>
        <strain evidence="9 10">HYN0086</strain>
    </source>
</reference>
<accession>A0A344LP15</accession>
<dbReference type="InterPro" id="IPR050330">
    <property type="entry name" value="Bact_OuterMem_StrucFunc"/>
</dbReference>
<gene>
    <name evidence="9" type="ORF">HYN86_03185</name>
</gene>
<dbReference type="Pfam" id="PF00691">
    <property type="entry name" value="OmpA"/>
    <property type="match status" value="1"/>
</dbReference>
<dbReference type="InterPro" id="IPR006690">
    <property type="entry name" value="OMPA-like_CS"/>
</dbReference>
<evidence type="ECO:0000259" key="8">
    <source>
        <dbReference type="PROSITE" id="PS51123"/>
    </source>
</evidence>
<evidence type="ECO:0000256" key="1">
    <source>
        <dbReference type="ARBA" id="ARBA00004442"/>
    </source>
</evidence>
<evidence type="ECO:0000256" key="4">
    <source>
        <dbReference type="ARBA" id="ARBA00023237"/>
    </source>
</evidence>
<dbReference type="OrthoDB" id="9805336at2"/>
<evidence type="ECO:0000256" key="5">
    <source>
        <dbReference type="PROSITE-ProRule" id="PRU00473"/>
    </source>
</evidence>
<dbReference type="InterPro" id="IPR036737">
    <property type="entry name" value="OmpA-like_sf"/>
</dbReference>
<dbReference type="PANTHER" id="PTHR30329">
    <property type="entry name" value="STATOR ELEMENT OF FLAGELLAR MOTOR COMPLEX"/>
    <property type="match status" value="1"/>
</dbReference>
<dbReference type="AlphaFoldDB" id="A0A344LP15"/>
<dbReference type="PANTHER" id="PTHR30329:SF21">
    <property type="entry name" value="LIPOPROTEIN YIAD-RELATED"/>
    <property type="match status" value="1"/>
</dbReference>
<protein>
    <submittedName>
        <fullName evidence="9">OmpA family protein</fullName>
    </submittedName>
</protein>
<evidence type="ECO:0000256" key="3">
    <source>
        <dbReference type="ARBA" id="ARBA00023136"/>
    </source>
</evidence>
<comment type="subcellular location">
    <subcellularLocation>
        <location evidence="1">Cell outer membrane</location>
    </subcellularLocation>
</comment>
<proteinExistence type="predicted"/>
<dbReference type="Pfam" id="PF02412">
    <property type="entry name" value="TSP_3"/>
    <property type="match status" value="3"/>
</dbReference>
<sequence>MKHLNKLLVAVLMAMGLNAHAQDSNNPWAISFGVNAVDTRTSSGAGSGFFDQHFSQLFDAKDNWNILPSLSYIGVNRYVGSGFSVGLQGSVNKIDKAVYFRPTAPGHDGRGNVVTNPGDLMYYGIDATIKYSFQELIKSKVIDPSLSVGGGYTFLGDDSFGTVNPGAGITFWFTDAIGLELATRYKWAVAAGSGDNPGRNDYNGEIDTPSHFQHTAGLIFKFGGKDTDGDGIYDKDDACPDVAGLKQFNGCPDTDGDGIVDASDACPDVFGLAALNGCPDTDGDGIADKDDACPDVAGLAALKGCPDTDGDGIADKDDKCPTVAGPKENGGCPFLDADKDGVADKDDDCPTVPGPASNRGCPEVTSAALEDLKVQARAIYFNSGKATFKTGDKETPARLDAIKEILKNYPNAKFSIEGHTDSTGSAKINDKLSQDRANAVLNALVERGVNPENLEAKGFGSSQPVASNKTAAGKAQNRRTEIRHVGSKYQGKI</sequence>
<dbReference type="RefSeq" id="WP_113676735.1">
    <property type="nucleotide sequence ID" value="NZ_CP030261.1"/>
</dbReference>
<feature type="signal peptide" evidence="7">
    <location>
        <begin position="1"/>
        <end position="21"/>
    </location>
</feature>
<keyword evidence="10" id="KW-1185">Reference proteome</keyword>
<dbReference type="SUPFAM" id="SSF103088">
    <property type="entry name" value="OmpA-like"/>
    <property type="match status" value="1"/>
</dbReference>
<dbReference type="PROSITE" id="PS51123">
    <property type="entry name" value="OMPA_2"/>
    <property type="match status" value="1"/>
</dbReference>
<organism evidence="9 10">
    <name type="scientific">Flavobacterium fluviale</name>
    <dbReference type="NCBI Taxonomy" id="2249356"/>
    <lineage>
        <taxon>Bacteria</taxon>
        <taxon>Pseudomonadati</taxon>
        <taxon>Bacteroidota</taxon>
        <taxon>Flavobacteriia</taxon>
        <taxon>Flavobacteriales</taxon>
        <taxon>Flavobacteriaceae</taxon>
        <taxon>Flavobacterium</taxon>
    </lineage>
</organism>